<dbReference type="EMBL" id="JAFNEN010000112">
    <property type="protein sequence ID" value="KAG8193985.1"/>
    <property type="molecule type" value="Genomic_DNA"/>
</dbReference>
<organism evidence="1 2">
    <name type="scientific">Oedothorax gibbosus</name>
    <dbReference type="NCBI Taxonomy" id="931172"/>
    <lineage>
        <taxon>Eukaryota</taxon>
        <taxon>Metazoa</taxon>
        <taxon>Ecdysozoa</taxon>
        <taxon>Arthropoda</taxon>
        <taxon>Chelicerata</taxon>
        <taxon>Arachnida</taxon>
        <taxon>Araneae</taxon>
        <taxon>Araneomorphae</taxon>
        <taxon>Entelegynae</taxon>
        <taxon>Araneoidea</taxon>
        <taxon>Linyphiidae</taxon>
        <taxon>Erigoninae</taxon>
        <taxon>Oedothorax</taxon>
    </lineage>
</organism>
<evidence type="ECO:0000313" key="1">
    <source>
        <dbReference type="EMBL" id="KAG8193985.1"/>
    </source>
</evidence>
<reference evidence="1 2" key="1">
    <citation type="journal article" date="2022" name="Nat. Ecol. Evol.">
        <title>A masculinizing supergene underlies an exaggerated male reproductive morph in a spider.</title>
        <authorList>
            <person name="Hendrickx F."/>
            <person name="De Corte Z."/>
            <person name="Sonet G."/>
            <person name="Van Belleghem S.M."/>
            <person name="Kostlbacher S."/>
            <person name="Vangestel C."/>
        </authorList>
    </citation>
    <scope>NUCLEOTIDE SEQUENCE [LARGE SCALE GENOMIC DNA]</scope>
    <source>
        <strain evidence="1">W744_W776</strain>
    </source>
</reference>
<evidence type="ECO:0000313" key="2">
    <source>
        <dbReference type="Proteomes" id="UP000827092"/>
    </source>
</evidence>
<keyword evidence="2" id="KW-1185">Reference proteome</keyword>
<gene>
    <name evidence="1" type="ORF">JTE90_013679</name>
</gene>
<dbReference type="AlphaFoldDB" id="A0AAV6VDJ5"/>
<dbReference type="Proteomes" id="UP000827092">
    <property type="component" value="Unassembled WGS sequence"/>
</dbReference>
<accession>A0AAV6VDJ5</accession>
<comment type="caution">
    <text evidence="1">The sequence shown here is derived from an EMBL/GenBank/DDBJ whole genome shotgun (WGS) entry which is preliminary data.</text>
</comment>
<sequence>MAPKIKTFHFSCCHAGRRKRNKIVKTCHIFFLPANPSEWEGTLLAFTIHFLFSPQGPNVRSKARYLCVLGLAVYLPAFPHCSHRKPFLLAGPLESQSSDMYAEEGRGPELLLQELFYQENKNSVTMSYDILLNALSK</sequence>
<protein>
    <submittedName>
        <fullName evidence="1">Uncharacterized protein</fullName>
    </submittedName>
</protein>
<proteinExistence type="predicted"/>
<name>A0AAV6VDJ5_9ARAC</name>